<evidence type="ECO:0000259" key="2">
    <source>
        <dbReference type="PROSITE" id="PS50994"/>
    </source>
</evidence>
<dbReference type="GO" id="GO:0003676">
    <property type="term" value="F:nucleic acid binding"/>
    <property type="evidence" value="ECO:0007669"/>
    <property type="project" value="InterPro"/>
</dbReference>
<reference evidence="3" key="1">
    <citation type="journal article" date="2012" name="Nat. Biotechnol.">
        <title>Draft genome sequence of pigeonpea (Cajanus cajan), an orphan legume crop of resource-poor farmers.</title>
        <authorList>
            <person name="Varshney R.K."/>
            <person name="Chen W."/>
            <person name="Li Y."/>
            <person name="Bharti A.K."/>
            <person name="Saxena R.K."/>
            <person name="Schlueter J.A."/>
            <person name="Donoghue M.T."/>
            <person name="Azam S."/>
            <person name="Fan G."/>
            <person name="Whaley A.M."/>
            <person name="Farmer A.D."/>
            <person name="Sheridan J."/>
            <person name="Iwata A."/>
            <person name="Tuteja R."/>
            <person name="Penmetsa R.V."/>
            <person name="Wu W."/>
            <person name="Upadhyaya H.D."/>
            <person name="Yang S.P."/>
            <person name="Shah T."/>
            <person name="Saxena K.B."/>
            <person name="Michael T."/>
            <person name="McCombie W.R."/>
            <person name="Yang B."/>
            <person name="Zhang G."/>
            <person name="Yang H."/>
            <person name="Wang J."/>
            <person name="Spillane C."/>
            <person name="Cook D.R."/>
            <person name="May G.D."/>
            <person name="Xu X."/>
            <person name="Jackson S.A."/>
        </authorList>
    </citation>
    <scope>NUCLEOTIDE SEQUENCE [LARGE SCALE GENOMIC DNA]</scope>
</reference>
<organism evidence="3 4">
    <name type="scientific">Cajanus cajan</name>
    <name type="common">Pigeon pea</name>
    <name type="synonym">Cajanus indicus</name>
    <dbReference type="NCBI Taxonomy" id="3821"/>
    <lineage>
        <taxon>Eukaryota</taxon>
        <taxon>Viridiplantae</taxon>
        <taxon>Streptophyta</taxon>
        <taxon>Embryophyta</taxon>
        <taxon>Tracheophyta</taxon>
        <taxon>Spermatophyta</taxon>
        <taxon>Magnoliopsida</taxon>
        <taxon>eudicotyledons</taxon>
        <taxon>Gunneridae</taxon>
        <taxon>Pentapetalae</taxon>
        <taxon>rosids</taxon>
        <taxon>fabids</taxon>
        <taxon>Fabales</taxon>
        <taxon>Fabaceae</taxon>
        <taxon>Papilionoideae</taxon>
        <taxon>50 kb inversion clade</taxon>
        <taxon>NPAAA clade</taxon>
        <taxon>indigoferoid/millettioid clade</taxon>
        <taxon>Phaseoleae</taxon>
        <taxon>Cajanus</taxon>
    </lineage>
</organism>
<dbReference type="InterPro" id="IPR036397">
    <property type="entry name" value="RNaseH_sf"/>
</dbReference>
<gene>
    <name evidence="3" type="ORF">KK1_042043</name>
</gene>
<dbReference type="Pfam" id="PF13976">
    <property type="entry name" value="gag_pre-integrs"/>
    <property type="match status" value="1"/>
</dbReference>
<dbReference type="Pfam" id="PF00665">
    <property type="entry name" value="rve"/>
    <property type="match status" value="1"/>
</dbReference>
<dbReference type="PROSITE" id="PS50994">
    <property type="entry name" value="INTEGRASE"/>
    <property type="match status" value="1"/>
</dbReference>
<dbReference type="SUPFAM" id="SSF53098">
    <property type="entry name" value="Ribonuclease H-like"/>
    <property type="match status" value="1"/>
</dbReference>
<keyword evidence="4" id="KW-1185">Reference proteome</keyword>
<dbReference type="AlphaFoldDB" id="A0A151R2W8"/>
<dbReference type="InterPro" id="IPR001584">
    <property type="entry name" value="Integrase_cat-core"/>
</dbReference>
<dbReference type="Gene3D" id="3.30.420.10">
    <property type="entry name" value="Ribonuclease H-like superfamily/Ribonuclease H"/>
    <property type="match status" value="1"/>
</dbReference>
<name>A0A151R2W8_CAJCA</name>
<dbReference type="OMA" id="HAHYCEI"/>
<sequence length="368" mass="41739">MTGHLEYLTDVQTLVDCPVGLPNGEHTAATKEGTVILNNKLKLTNVLFVPSLHCNLISVSQLLHESDCVVHFTDKTCVIQDRTSRMLIGVGEQREGLYYLRRIVTAAAMKAKSETSYDLWHKRLGHASTKAINMLPITGFVPNKDSCNQVCDICLRAKQSRESFSISENKSMDIFQLIHCDLLGPYRTPAFNGARYFLTIVDDFSRAVWIYLLVDKKEVFPYLSQFITMVERQFTKQVKIIRSDNGTEFTSMGNYFLDRGIMHETSCTGTPQQNGRVEHQHRHILNVARALRFQANFPLEFWGDCVLTACYLINRTPTTVLHGKTPYEVLYGMPPSLNHLRVLGCLSMLIINTIRETNLLVEVDDACL</sequence>
<proteinExistence type="predicted"/>
<dbReference type="EMBL" id="KQ484171">
    <property type="protein sequence ID" value="KYP36805.1"/>
    <property type="molecule type" value="Genomic_DNA"/>
</dbReference>
<evidence type="ECO:0000256" key="1">
    <source>
        <dbReference type="ARBA" id="ARBA00022670"/>
    </source>
</evidence>
<dbReference type="GO" id="GO:0015074">
    <property type="term" value="P:DNA integration"/>
    <property type="evidence" value="ECO:0007669"/>
    <property type="project" value="InterPro"/>
</dbReference>
<evidence type="ECO:0000313" key="4">
    <source>
        <dbReference type="Proteomes" id="UP000075243"/>
    </source>
</evidence>
<feature type="domain" description="Integrase catalytic" evidence="2">
    <location>
        <begin position="166"/>
        <end position="334"/>
    </location>
</feature>
<dbReference type="GO" id="GO:0008233">
    <property type="term" value="F:peptidase activity"/>
    <property type="evidence" value="ECO:0007669"/>
    <property type="project" value="UniProtKB-KW"/>
</dbReference>
<dbReference type="PANTHER" id="PTHR42648:SF31">
    <property type="entry name" value="RNA-DIRECTED DNA POLYMERASE"/>
    <property type="match status" value="1"/>
</dbReference>
<dbReference type="InterPro" id="IPR012337">
    <property type="entry name" value="RNaseH-like_sf"/>
</dbReference>
<dbReference type="Pfam" id="PF22936">
    <property type="entry name" value="Pol_BBD"/>
    <property type="match status" value="1"/>
</dbReference>
<accession>A0A151R2W8</accession>
<keyword evidence="1" id="KW-0645">Protease</keyword>
<dbReference type="InterPro" id="IPR039537">
    <property type="entry name" value="Retrotran_Ty1/copia-like"/>
</dbReference>
<evidence type="ECO:0000313" key="3">
    <source>
        <dbReference type="EMBL" id="KYP36805.1"/>
    </source>
</evidence>
<protein>
    <submittedName>
        <fullName evidence="3">Retrovirus-related Pol polyprotein from transposon TNT 1-94</fullName>
    </submittedName>
</protein>
<dbReference type="Gramene" id="C.cajan_37651.t">
    <property type="protein sequence ID" value="C.cajan_37651.t.cds1"/>
    <property type="gene ID" value="C.cajan_37651"/>
</dbReference>
<keyword evidence="1" id="KW-0378">Hydrolase</keyword>
<dbReference type="Proteomes" id="UP000075243">
    <property type="component" value="Unassembled WGS sequence"/>
</dbReference>
<dbReference type="InterPro" id="IPR025724">
    <property type="entry name" value="GAG-pre-integrase_dom"/>
</dbReference>
<dbReference type="PANTHER" id="PTHR42648">
    <property type="entry name" value="TRANSPOSASE, PUTATIVE-RELATED"/>
    <property type="match status" value="1"/>
</dbReference>
<dbReference type="InterPro" id="IPR054722">
    <property type="entry name" value="PolX-like_BBD"/>
</dbReference>
<dbReference type="GO" id="GO:0006508">
    <property type="term" value="P:proteolysis"/>
    <property type="evidence" value="ECO:0007669"/>
    <property type="project" value="UniProtKB-KW"/>
</dbReference>